<name>A0AAD5KQQ0_9CRUS</name>
<feature type="compositionally biased region" description="Basic and acidic residues" evidence="1">
    <location>
        <begin position="364"/>
        <end position="377"/>
    </location>
</feature>
<sequence>MMMGNSKSNHSGEKESSKSKSPDKRSTARTHKTSKKTNVNKHNHDPHQREESTRHANTVSNNNGTASTSSESQLTRRPLRNNSSKELCETVYAEPNHVPLLVPKKEKPDFHRKTAFHISRDPRMTENPILDHADDTFEDISDETFNQNLTSDLSAPAEPVLDLVVDVNVEHVKNEIDELGLEDSNDWKSRFLNGGKAIAEEGEKTSDNAGHVRIKTEPIEDYVLPTSKPIEDDRCSVDSGSTVGLPSPERASPTPSCPSPTPNENHQTMVGLDDYTALKILPNEQPFSSELKNGESNVDSVPKNDFPIVENSSTSFYSPPTDLEEEYRKLEMEKIAAALLANKEYSRENTDVSSDEEVSVPIEIESHSKAPDFHVDDFGDDDDGEQFCDFEQEKDPSWASPVPPEDSRAAQKRTLPTEDATNINETTVPLAKKSKFQVLKFPQDSVEHSLHPVTVTPVEISAPISAVSSSATSFTVETTAPKPSEMEVDVPAPQPATPTDKNSSSTRPRIPVKLTTTNRASMMVEDYLNSANINAAKVPNKRAVTPAKTTPKPKKTGRSETPSRPVDLEFSESIAGDHGIHEESPRQQNLVALTSGTRDPRLRRKENETSSMDQAKKPNTISNLSLTLKNRILMRVLKLWQFKWIGEQSRKKILPPLLQKDISFPEEIPQLSCVPVLTKYGDLQSYYDIFHPLILLEMWSSLVLKSKEIKEKNCSEWKCQIQALTKEDAFTLVRGFIILEYETEAPVTNDLVVITFTRANGEFLHPFGFVESSKTIRLSKIADLDPMLMPTDKSKASYSTEVLIRVSKSYAPKNYAPGQKNIICPMAKIASLTSFMELFHAQAAFNFSPLRDIILHPRPFAFQLMHSQRLFQMDYLDPLQTEAYLSIGQTMLITPNDQPKIALLQGFPGTGKTHVAVYIINHLVGHKLHDVRPKILYCAPTHAAVDEMTRRLVKMNKSLEHNARFDVLRMGTWSRLHPDIREATLEDKLMRLRTRIKQENPARKEVRTLEQKLILQQNLKQSILKELNQDSHSIQRIAELEQKMAEVSDEIETATVLLDETKKVQEEKVEKDLQDQKHLTISQADVICTTVETCCDTDMQNIFLGRKPDGSGKMPRQFLCCIIDDASLCTEPQTLIPLTLGIKKLVLIGDVELAPFALNSSVAKESRLDQSLFSRFHSFLSLEGNENERTIFSLNMQHRMDHEICQWTSKYYYGNRLLTSATLKLNTPLHAYRILDVRDGEEKSEGKSLTNRPEAEVITKIVECLLQSPDLSERTIGIVTFYEKQRILIRHLIRERMPRDYARTDVRLVQDVQGTETDIVIISCVRTKILDVDKELATLTEYWNVALTRATESLFICGHLKTLQTNEVLKDLICDADKRQVIHRVSSLFERSMLYDVLLKPSTYMAM</sequence>
<dbReference type="Pfam" id="PF13087">
    <property type="entry name" value="AAA_12"/>
    <property type="match status" value="1"/>
</dbReference>
<evidence type="ECO:0008006" key="6">
    <source>
        <dbReference type="Google" id="ProtNLM"/>
    </source>
</evidence>
<dbReference type="EMBL" id="WJBH02000006">
    <property type="protein sequence ID" value="KAI9556972.1"/>
    <property type="molecule type" value="Genomic_DNA"/>
</dbReference>
<proteinExistence type="predicted"/>
<feature type="region of interest" description="Disordered" evidence="1">
    <location>
        <begin position="1"/>
        <end position="94"/>
    </location>
</feature>
<evidence type="ECO:0000256" key="1">
    <source>
        <dbReference type="SAM" id="MobiDB-lite"/>
    </source>
</evidence>
<evidence type="ECO:0000259" key="2">
    <source>
        <dbReference type="Pfam" id="PF13086"/>
    </source>
</evidence>
<dbReference type="GO" id="GO:0016604">
    <property type="term" value="C:nuclear body"/>
    <property type="evidence" value="ECO:0007669"/>
    <property type="project" value="TreeGrafter"/>
</dbReference>
<gene>
    <name evidence="4" type="ORF">GHT06_016766</name>
</gene>
<feature type="compositionally biased region" description="Polar residues" evidence="1">
    <location>
        <begin position="497"/>
        <end position="507"/>
    </location>
</feature>
<feature type="compositionally biased region" description="Polar residues" evidence="1">
    <location>
        <begin position="55"/>
        <end position="85"/>
    </location>
</feature>
<feature type="region of interest" description="Disordered" evidence="1">
    <location>
        <begin position="479"/>
        <end position="510"/>
    </location>
</feature>
<protein>
    <recommendedName>
        <fullName evidence="6">DNA2/NAM7 helicase-like C-terminal domain-containing protein</fullName>
    </recommendedName>
</protein>
<comment type="caution">
    <text evidence="4">The sequence shown here is derived from an EMBL/GenBank/DDBJ whole genome shotgun (WGS) entry which is preliminary data.</text>
</comment>
<dbReference type="Proteomes" id="UP000820818">
    <property type="component" value="Linkage Group LG6"/>
</dbReference>
<dbReference type="Pfam" id="PF13086">
    <property type="entry name" value="AAA_11"/>
    <property type="match status" value="1"/>
</dbReference>
<feature type="compositionally biased region" description="Basic and acidic residues" evidence="1">
    <location>
        <begin position="10"/>
        <end position="26"/>
    </location>
</feature>
<dbReference type="InterPro" id="IPR045055">
    <property type="entry name" value="DNA2/NAM7-like"/>
</dbReference>
<dbReference type="InterPro" id="IPR027417">
    <property type="entry name" value="P-loop_NTPase"/>
</dbReference>
<feature type="compositionally biased region" description="Polar residues" evidence="1">
    <location>
        <begin position="586"/>
        <end position="597"/>
    </location>
</feature>
<keyword evidence="5" id="KW-1185">Reference proteome</keyword>
<reference evidence="4 5" key="1">
    <citation type="submission" date="2022-05" db="EMBL/GenBank/DDBJ databases">
        <title>A multi-omics perspective on studying reproductive biology in Daphnia sinensis.</title>
        <authorList>
            <person name="Jia J."/>
        </authorList>
    </citation>
    <scope>NUCLEOTIDE SEQUENCE [LARGE SCALE GENOMIC DNA]</scope>
    <source>
        <strain evidence="4 5">WSL</strain>
    </source>
</reference>
<dbReference type="PANTHER" id="PTHR10887:SF495">
    <property type="entry name" value="HELICASE SENATAXIN ISOFORM X1-RELATED"/>
    <property type="match status" value="1"/>
</dbReference>
<dbReference type="InterPro" id="IPR047187">
    <property type="entry name" value="SF1_C_Upf1"/>
</dbReference>
<dbReference type="InterPro" id="IPR041679">
    <property type="entry name" value="DNA2/NAM7-like_C"/>
</dbReference>
<dbReference type="CDD" id="cd18808">
    <property type="entry name" value="SF1_C_Upf1"/>
    <property type="match status" value="1"/>
</dbReference>
<dbReference type="GO" id="GO:0006369">
    <property type="term" value="P:termination of RNA polymerase II transcription"/>
    <property type="evidence" value="ECO:0007669"/>
    <property type="project" value="TreeGrafter"/>
</dbReference>
<feature type="region of interest" description="Disordered" evidence="1">
    <location>
        <begin position="287"/>
        <end position="320"/>
    </location>
</feature>
<accession>A0AAD5KQQ0</accession>
<dbReference type="GO" id="GO:0001147">
    <property type="term" value="F:transcription termination site sequence-specific DNA binding"/>
    <property type="evidence" value="ECO:0007669"/>
    <property type="project" value="TreeGrafter"/>
</dbReference>
<feature type="region of interest" description="Disordered" evidence="1">
    <location>
        <begin position="538"/>
        <end position="616"/>
    </location>
</feature>
<feature type="compositionally biased region" description="Acidic residues" evidence="1">
    <location>
        <begin position="378"/>
        <end position="390"/>
    </location>
</feature>
<dbReference type="SUPFAM" id="SSF52540">
    <property type="entry name" value="P-loop containing nucleoside triphosphate hydrolases"/>
    <property type="match status" value="1"/>
</dbReference>
<feature type="domain" description="DNA2/NAM7 helicase-like C-terminal" evidence="3">
    <location>
        <begin position="1168"/>
        <end position="1359"/>
    </location>
</feature>
<dbReference type="Gene3D" id="3.40.50.300">
    <property type="entry name" value="P-loop containing nucleotide triphosphate hydrolases"/>
    <property type="match status" value="2"/>
</dbReference>
<feature type="region of interest" description="Disordered" evidence="1">
    <location>
        <begin position="229"/>
        <end position="268"/>
    </location>
</feature>
<feature type="compositionally biased region" description="Basic and acidic residues" evidence="1">
    <location>
        <begin position="42"/>
        <end position="54"/>
    </location>
</feature>
<feature type="compositionally biased region" description="Polar residues" evidence="1">
    <location>
        <begin position="287"/>
        <end position="299"/>
    </location>
</feature>
<feature type="compositionally biased region" description="Basic residues" evidence="1">
    <location>
        <begin position="27"/>
        <end position="41"/>
    </location>
</feature>
<organism evidence="4 5">
    <name type="scientific">Daphnia sinensis</name>
    <dbReference type="NCBI Taxonomy" id="1820382"/>
    <lineage>
        <taxon>Eukaryota</taxon>
        <taxon>Metazoa</taxon>
        <taxon>Ecdysozoa</taxon>
        <taxon>Arthropoda</taxon>
        <taxon>Crustacea</taxon>
        <taxon>Branchiopoda</taxon>
        <taxon>Diplostraca</taxon>
        <taxon>Cladocera</taxon>
        <taxon>Anomopoda</taxon>
        <taxon>Daphniidae</taxon>
        <taxon>Daphnia</taxon>
        <taxon>Daphnia similis group</taxon>
    </lineage>
</organism>
<evidence type="ECO:0000313" key="4">
    <source>
        <dbReference type="EMBL" id="KAI9556972.1"/>
    </source>
</evidence>
<dbReference type="InterPro" id="IPR041677">
    <property type="entry name" value="DNA2/NAM7_AAA_11"/>
</dbReference>
<evidence type="ECO:0000313" key="5">
    <source>
        <dbReference type="Proteomes" id="UP000820818"/>
    </source>
</evidence>
<feature type="region of interest" description="Disordered" evidence="1">
    <location>
        <begin position="346"/>
        <end position="428"/>
    </location>
</feature>
<feature type="domain" description="DNA2/NAM7 helicase helicase" evidence="2">
    <location>
        <begin position="897"/>
        <end position="1151"/>
    </location>
</feature>
<evidence type="ECO:0000259" key="3">
    <source>
        <dbReference type="Pfam" id="PF13087"/>
    </source>
</evidence>
<dbReference type="GO" id="GO:0004386">
    <property type="term" value="F:helicase activity"/>
    <property type="evidence" value="ECO:0007669"/>
    <property type="project" value="InterPro"/>
</dbReference>
<dbReference type="PANTHER" id="PTHR10887">
    <property type="entry name" value="DNA2/NAM7 HELICASE FAMILY"/>
    <property type="match status" value="1"/>
</dbReference>